<feature type="region of interest" description="Disordered" evidence="8">
    <location>
        <begin position="79"/>
        <end position="157"/>
    </location>
</feature>
<sequence>MDEKGGPGIRNWNFSEQTGSANPMLRNESSERQAALLKMSAYTDRNPMTSRADIETSSMEFSSHCWVHQRHFLALSKTNLNPLQPPQSNPQLGITNISSVPSQPSDAMQNNTDLDAKPPKAKKQKSSAKKSSPIASKALRLKQPKKKGVSQSTGKREKRNLEFSFDETLDFSHVPTPICSCTGVAHQCYKWGAGGWQSSCCTTTISEHPLPMSPSRPGARLAGRKMSNGAYLKLLQRLTLEGYDVSNGIDLKDHWARHGTNKFVTIR</sequence>
<comment type="similarity">
    <text evidence="2 7">Belongs to the BBR/BPC family.</text>
</comment>
<keyword evidence="3 7" id="KW-0805">Transcription regulation</keyword>
<evidence type="ECO:0000256" key="6">
    <source>
        <dbReference type="ARBA" id="ARBA00023242"/>
    </source>
</evidence>
<feature type="compositionally biased region" description="Low complexity" evidence="8">
    <location>
        <begin position="129"/>
        <end position="138"/>
    </location>
</feature>
<keyword evidence="4 7" id="KW-0238">DNA-binding</keyword>
<dbReference type="GO" id="GO:0005634">
    <property type="term" value="C:nucleus"/>
    <property type="evidence" value="ECO:0007669"/>
    <property type="project" value="UniProtKB-SubCell"/>
</dbReference>
<organism evidence="9 10">
    <name type="scientific">Acorus gramineus</name>
    <name type="common">Dwarf sweet flag</name>
    <dbReference type="NCBI Taxonomy" id="55184"/>
    <lineage>
        <taxon>Eukaryota</taxon>
        <taxon>Viridiplantae</taxon>
        <taxon>Streptophyta</taxon>
        <taxon>Embryophyta</taxon>
        <taxon>Tracheophyta</taxon>
        <taxon>Spermatophyta</taxon>
        <taxon>Magnoliopsida</taxon>
        <taxon>Liliopsida</taxon>
        <taxon>Acoraceae</taxon>
        <taxon>Acorus</taxon>
    </lineage>
</organism>
<feature type="compositionally biased region" description="Basic residues" evidence="8">
    <location>
        <begin position="139"/>
        <end position="148"/>
    </location>
</feature>
<name>A0AAV9AEA7_ACOGR</name>
<dbReference type="GO" id="GO:0003700">
    <property type="term" value="F:DNA-binding transcription factor activity"/>
    <property type="evidence" value="ECO:0007669"/>
    <property type="project" value="UniProtKB-UniRule"/>
</dbReference>
<keyword evidence="6 7" id="KW-0539">Nucleus</keyword>
<evidence type="ECO:0000313" key="10">
    <source>
        <dbReference type="Proteomes" id="UP001179952"/>
    </source>
</evidence>
<comment type="subcellular location">
    <subcellularLocation>
        <location evidence="1 7">Nucleus</location>
    </subcellularLocation>
</comment>
<dbReference type="GO" id="GO:0009723">
    <property type="term" value="P:response to ethylene"/>
    <property type="evidence" value="ECO:0007669"/>
    <property type="project" value="TreeGrafter"/>
</dbReference>
<dbReference type="AlphaFoldDB" id="A0AAV9AEA7"/>
<evidence type="ECO:0000256" key="7">
    <source>
        <dbReference type="RuleBase" id="RU367160"/>
    </source>
</evidence>
<feature type="compositionally biased region" description="Basic residues" evidence="8">
    <location>
        <begin position="119"/>
        <end position="128"/>
    </location>
</feature>
<evidence type="ECO:0000256" key="8">
    <source>
        <dbReference type="SAM" id="MobiDB-lite"/>
    </source>
</evidence>
<evidence type="ECO:0000256" key="2">
    <source>
        <dbReference type="ARBA" id="ARBA00007911"/>
    </source>
</evidence>
<evidence type="ECO:0000256" key="1">
    <source>
        <dbReference type="ARBA" id="ARBA00004123"/>
    </source>
</evidence>
<dbReference type="SMART" id="SM01226">
    <property type="entry name" value="GAGA_bind"/>
    <property type="match status" value="1"/>
</dbReference>
<feature type="compositionally biased region" description="Polar residues" evidence="8">
    <location>
        <begin position="12"/>
        <end position="21"/>
    </location>
</feature>
<accession>A0AAV9AEA7</accession>
<comment type="function">
    <text evidence="7">Transcriptional regulator that specifically binds to GA-rich elements (GAGA-repeats) present in regulatory sequences of genes involved in developmental processes.</text>
</comment>
<reference evidence="9" key="1">
    <citation type="journal article" date="2023" name="Nat. Commun.">
        <title>Diploid and tetraploid genomes of Acorus and the evolution of monocots.</title>
        <authorList>
            <person name="Ma L."/>
            <person name="Liu K.W."/>
            <person name="Li Z."/>
            <person name="Hsiao Y.Y."/>
            <person name="Qi Y."/>
            <person name="Fu T."/>
            <person name="Tang G.D."/>
            <person name="Zhang D."/>
            <person name="Sun W.H."/>
            <person name="Liu D.K."/>
            <person name="Li Y."/>
            <person name="Chen G.Z."/>
            <person name="Liu X.D."/>
            <person name="Liao X.Y."/>
            <person name="Jiang Y.T."/>
            <person name="Yu X."/>
            <person name="Hao Y."/>
            <person name="Huang J."/>
            <person name="Zhao X.W."/>
            <person name="Ke S."/>
            <person name="Chen Y.Y."/>
            <person name="Wu W.L."/>
            <person name="Hsu J.L."/>
            <person name="Lin Y.F."/>
            <person name="Huang M.D."/>
            <person name="Li C.Y."/>
            <person name="Huang L."/>
            <person name="Wang Z.W."/>
            <person name="Zhao X."/>
            <person name="Zhong W.Y."/>
            <person name="Peng D.H."/>
            <person name="Ahmad S."/>
            <person name="Lan S."/>
            <person name="Zhang J.S."/>
            <person name="Tsai W.C."/>
            <person name="Van de Peer Y."/>
            <person name="Liu Z.J."/>
        </authorList>
    </citation>
    <scope>NUCLEOTIDE SEQUENCE</scope>
    <source>
        <strain evidence="9">SCP</strain>
    </source>
</reference>
<dbReference type="InterPro" id="IPR010409">
    <property type="entry name" value="GAGA-bd_tscrpt_act"/>
</dbReference>
<evidence type="ECO:0000256" key="4">
    <source>
        <dbReference type="ARBA" id="ARBA00023125"/>
    </source>
</evidence>
<proteinExistence type="inferred from homology"/>
<dbReference type="EMBL" id="JAUJYN010000010">
    <property type="protein sequence ID" value="KAK1262478.1"/>
    <property type="molecule type" value="Genomic_DNA"/>
</dbReference>
<dbReference type="Proteomes" id="UP001179952">
    <property type="component" value="Unassembled WGS sequence"/>
</dbReference>
<protein>
    <recommendedName>
        <fullName evidence="7">GAGA-binding transcriptional activator</fullName>
    </recommendedName>
</protein>
<gene>
    <name evidence="9" type="ORF">QJS04_geneDACA008891</name>
</gene>
<dbReference type="PANTHER" id="PTHR31421">
    <property type="entry name" value="PROTEIN BASIC PENTACYSTEINE3"/>
    <property type="match status" value="1"/>
</dbReference>
<dbReference type="GO" id="GO:0043565">
    <property type="term" value="F:sequence-specific DNA binding"/>
    <property type="evidence" value="ECO:0007669"/>
    <property type="project" value="TreeGrafter"/>
</dbReference>
<dbReference type="Pfam" id="PF06217">
    <property type="entry name" value="GAGA_bind"/>
    <property type="match status" value="1"/>
</dbReference>
<evidence type="ECO:0000256" key="5">
    <source>
        <dbReference type="ARBA" id="ARBA00023163"/>
    </source>
</evidence>
<keyword evidence="10" id="KW-1185">Reference proteome</keyword>
<comment type="caution">
    <text evidence="9">The sequence shown here is derived from an EMBL/GenBank/DDBJ whole genome shotgun (WGS) entry which is preliminary data.</text>
</comment>
<reference evidence="9" key="2">
    <citation type="submission" date="2023-06" db="EMBL/GenBank/DDBJ databases">
        <authorList>
            <person name="Ma L."/>
            <person name="Liu K.-W."/>
            <person name="Li Z."/>
            <person name="Hsiao Y.-Y."/>
            <person name="Qi Y."/>
            <person name="Fu T."/>
            <person name="Tang G."/>
            <person name="Zhang D."/>
            <person name="Sun W.-H."/>
            <person name="Liu D.-K."/>
            <person name="Li Y."/>
            <person name="Chen G.-Z."/>
            <person name="Liu X.-D."/>
            <person name="Liao X.-Y."/>
            <person name="Jiang Y.-T."/>
            <person name="Yu X."/>
            <person name="Hao Y."/>
            <person name="Huang J."/>
            <person name="Zhao X.-W."/>
            <person name="Ke S."/>
            <person name="Chen Y.-Y."/>
            <person name="Wu W.-L."/>
            <person name="Hsu J.-L."/>
            <person name="Lin Y.-F."/>
            <person name="Huang M.-D."/>
            <person name="Li C.-Y."/>
            <person name="Huang L."/>
            <person name="Wang Z.-W."/>
            <person name="Zhao X."/>
            <person name="Zhong W.-Y."/>
            <person name="Peng D.-H."/>
            <person name="Ahmad S."/>
            <person name="Lan S."/>
            <person name="Zhang J.-S."/>
            <person name="Tsai W.-C."/>
            <person name="Van De Peer Y."/>
            <person name="Liu Z.-J."/>
        </authorList>
    </citation>
    <scope>NUCLEOTIDE SEQUENCE</scope>
    <source>
        <strain evidence="9">SCP</strain>
        <tissue evidence="9">Leaves</tissue>
    </source>
</reference>
<evidence type="ECO:0000313" key="9">
    <source>
        <dbReference type="EMBL" id="KAK1262478.1"/>
    </source>
</evidence>
<feature type="region of interest" description="Disordered" evidence="8">
    <location>
        <begin position="1"/>
        <end position="31"/>
    </location>
</feature>
<dbReference type="PANTHER" id="PTHR31421:SF6">
    <property type="entry name" value="PROTEIN BASIC PENTACYSTEINE7"/>
    <property type="match status" value="1"/>
</dbReference>
<keyword evidence="5 7" id="KW-0804">Transcription</keyword>
<evidence type="ECO:0000256" key="3">
    <source>
        <dbReference type="ARBA" id="ARBA00023015"/>
    </source>
</evidence>
<feature type="compositionally biased region" description="Polar residues" evidence="8">
    <location>
        <begin position="93"/>
        <end position="113"/>
    </location>
</feature>